<dbReference type="HAMAP" id="MF_00265">
    <property type="entry name" value="VapC_Nob1"/>
    <property type="match status" value="1"/>
</dbReference>
<dbReference type="STRING" id="1962155.B1813_05820"/>
<sequence>MNLVDANVLLYAVNEDTVRHRTAREWLDTSLAGSDTTGFAWPALTAFLRISTHASIFAQPLTPDTASEIVANWLAAPTAVVLHPTPRHLVVLRGLLETSGTGGNLVNDAHLAALALEHRATVVTFDSDFGRFDGVRVHQLG</sequence>
<name>A0A1V9AAC5_SACPI</name>
<keyword evidence="5 6" id="KW-0460">Magnesium</keyword>
<accession>A0A1V9AAC5</accession>
<comment type="function">
    <text evidence="6">Toxic component of a toxin-antitoxin (TA) system. An RNase.</text>
</comment>
<dbReference type="GO" id="GO:0090729">
    <property type="term" value="F:toxin activity"/>
    <property type="evidence" value="ECO:0007669"/>
    <property type="project" value="UniProtKB-KW"/>
</dbReference>
<gene>
    <name evidence="6" type="primary">vapC</name>
    <name evidence="8" type="ORF">B1813_05820</name>
</gene>
<keyword evidence="3 6" id="KW-0479">Metal-binding</keyword>
<keyword evidence="6" id="KW-0800">Toxin</keyword>
<dbReference type="GO" id="GO:0045926">
    <property type="term" value="P:negative regulation of growth"/>
    <property type="evidence" value="ECO:0007669"/>
    <property type="project" value="UniProtKB-ARBA"/>
</dbReference>
<dbReference type="GO" id="GO:0004540">
    <property type="term" value="F:RNA nuclease activity"/>
    <property type="evidence" value="ECO:0007669"/>
    <property type="project" value="InterPro"/>
</dbReference>
<evidence type="ECO:0000313" key="9">
    <source>
        <dbReference type="Proteomes" id="UP000192591"/>
    </source>
</evidence>
<comment type="similarity">
    <text evidence="6">Belongs to the PINc/VapC protein family.</text>
</comment>
<evidence type="ECO:0000256" key="1">
    <source>
        <dbReference type="ARBA" id="ARBA00022649"/>
    </source>
</evidence>
<dbReference type="InterPro" id="IPR006226">
    <property type="entry name" value="Mtu_PIN"/>
</dbReference>
<dbReference type="CDD" id="cd18678">
    <property type="entry name" value="PIN_MtVapC25_VapC33-like"/>
    <property type="match status" value="1"/>
</dbReference>
<dbReference type="EMBL" id="MWIH01000003">
    <property type="protein sequence ID" value="OQO94021.1"/>
    <property type="molecule type" value="Genomic_DNA"/>
</dbReference>
<feature type="binding site" evidence="6">
    <location>
        <position position="108"/>
    </location>
    <ligand>
        <name>Mg(2+)</name>
        <dbReference type="ChEBI" id="CHEBI:18420"/>
    </ligand>
</feature>
<dbReference type="InterPro" id="IPR002716">
    <property type="entry name" value="PIN_dom"/>
</dbReference>
<dbReference type="EC" id="3.1.-.-" evidence="6"/>
<feature type="binding site" evidence="6">
    <location>
        <position position="5"/>
    </location>
    <ligand>
        <name>Mg(2+)</name>
        <dbReference type="ChEBI" id="CHEBI:18420"/>
    </ligand>
</feature>
<dbReference type="GO" id="GO:0000287">
    <property type="term" value="F:magnesium ion binding"/>
    <property type="evidence" value="ECO:0007669"/>
    <property type="project" value="UniProtKB-UniRule"/>
</dbReference>
<keyword evidence="4 6" id="KW-0378">Hydrolase</keyword>
<dbReference type="SUPFAM" id="SSF88723">
    <property type="entry name" value="PIN domain-like"/>
    <property type="match status" value="1"/>
</dbReference>
<evidence type="ECO:0000256" key="2">
    <source>
        <dbReference type="ARBA" id="ARBA00022722"/>
    </source>
</evidence>
<evidence type="ECO:0000313" key="8">
    <source>
        <dbReference type="EMBL" id="OQO94021.1"/>
    </source>
</evidence>
<evidence type="ECO:0000256" key="4">
    <source>
        <dbReference type="ARBA" id="ARBA00022801"/>
    </source>
</evidence>
<evidence type="ECO:0000259" key="7">
    <source>
        <dbReference type="Pfam" id="PF01850"/>
    </source>
</evidence>
<proteinExistence type="inferred from homology"/>
<comment type="caution">
    <text evidence="8">The sequence shown here is derived from an EMBL/GenBank/DDBJ whole genome shotgun (WGS) entry which is preliminary data.</text>
</comment>
<dbReference type="InterPro" id="IPR029060">
    <property type="entry name" value="PIN-like_dom_sf"/>
</dbReference>
<keyword evidence="9" id="KW-1185">Reference proteome</keyword>
<evidence type="ECO:0000256" key="5">
    <source>
        <dbReference type="ARBA" id="ARBA00022842"/>
    </source>
</evidence>
<comment type="cofactor">
    <cofactor evidence="6">
        <name>Mg(2+)</name>
        <dbReference type="ChEBI" id="CHEBI:18420"/>
    </cofactor>
</comment>
<dbReference type="Proteomes" id="UP000192591">
    <property type="component" value="Unassembled WGS sequence"/>
</dbReference>
<dbReference type="InterPro" id="IPR022907">
    <property type="entry name" value="VapC_family"/>
</dbReference>
<feature type="domain" description="PIN" evidence="7">
    <location>
        <begin position="3"/>
        <end position="134"/>
    </location>
</feature>
<organism evidence="8 9">
    <name type="scientific">Saccharomonospora piscinae</name>
    <dbReference type="NCBI Taxonomy" id="687388"/>
    <lineage>
        <taxon>Bacteria</taxon>
        <taxon>Bacillati</taxon>
        <taxon>Actinomycetota</taxon>
        <taxon>Actinomycetes</taxon>
        <taxon>Pseudonocardiales</taxon>
        <taxon>Pseudonocardiaceae</taxon>
        <taxon>Saccharomonospora</taxon>
    </lineage>
</organism>
<dbReference type="RefSeq" id="WP_081190925.1">
    <property type="nucleotide sequence ID" value="NZ_MWIH01000003.1"/>
</dbReference>
<protein>
    <recommendedName>
        <fullName evidence="6">Ribonuclease VapC</fullName>
        <shortName evidence="6">RNase VapC</shortName>
        <ecNumber evidence="6">3.1.-.-</ecNumber>
    </recommendedName>
    <alternativeName>
        <fullName evidence="6">Toxin VapC</fullName>
    </alternativeName>
</protein>
<dbReference type="GO" id="GO:0016788">
    <property type="term" value="F:hydrolase activity, acting on ester bonds"/>
    <property type="evidence" value="ECO:0007669"/>
    <property type="project" value="InterPro"/>
</dbReference>
<keyword evidence="1 6" id="KW-1277">Toxin-antitoxin system</keyword>
<evidence type="ECO:0000256" key="3">
    <source>
        <dbReference type="ARBA" id="ARBA00022723"/>
    </source>
</evidence>
<keyword evidence="2 6" id="KW-0540">Nuclease</keyword>
<dbReference type="Pfam" id="PF01850">
    <property type="entry name" value="PIN"/>
    <property type="match status" value="1"/>
</dbReference>
<dbReference type="Gene3D" id="3.40.50.1010">
    <property type="entry name" value="5'-nuclease"/>
    <property type="match status" value="1"/>
</dbReference>
<dbReference type="NCBIfam" id="TIGR00028">
    <property type="entry name" value="Mtu_PIN_fam"/>
    <property type="match status" value="1"/>
</dbReference>
<dbReference type="AlphaFoldDB" id="A0A1V9AAC5"/>
<reference evidence="8 9" key="1">
    <citation type="submission" date="2017-02" db="EMBL/GenBank/DDBJ databases">
        <title>Draft genome of Saccharomonospora sp. 154.</title>
        <authorList>
            <person name="Alonso-Carmona G.S."/>
            <person name="De La Haba R."/>
            <person name="Vera-Gargallo B."/>
            <person name="Sandoval-Trujillo A.H."/>
            <person name="Ramirez-Duran N."/>
            <person name="Ventosa A."/>
        </authorList>
    </citation>
    <scope>NUCLEOTIDE SEQUENCE [LARGE SCALE GENOMIC DNA]</scope>
    <source>
        <strain evidence="8 9">LRS4.154</strain>
    </source>
</reference>
<evidence type="ECO:0000256" key="6">
    <source>
        <dbReference type="HAMAP-Rule" id="MF_00265"/>
    </source>
</evidence>